<dbReference type="Gene3D" id="2.120.10.30">
    <property type="entry name" value="TolB, C-terminal domain"/>
    <property type="match status" value="3"/>
</dbReference>
<proteinExistence type="inferred from homology"/>
<comment type="similarity">
    <text evidence="1">Belongs to the TolB family.</text>
</comment>
<feature type="signal peptide" evidence="2">
    <location>
        <begin position="1"/>
        <end position="22"/>
    </location>
</feature>
<dbReference type="Pfam" id="PF07676">
    <property type="entry name" value="PD40"/>
    <property type="match status" value="5"/>
</dbReference>
<dbReference type="AlphaFoldDB" id="A0A395M0X1"/>
<name>A0A395M0X1_9BACT</name>
<keyword evidence="2" id="KW-0732">Signal</keyword>
<accession>A0A395M0X1</accession>
<dbReference type="EMBL" id="PHFL01000039">
    <property type="protein sequence ID" value="RFM24423.1"/>
    <property type="molecule type" value="Genomic_DNA"/>
</dbReference>
<sequence>MQLRFSKCLALCVFFFFTVSFQVPPSTTHTVSHSEADFDSLTLLYKGEERFLANVRQLTFGGENAEAYLSFDEKKLIFQSRPLGQDCDQIYIMELNGSGKRLVSTGKGRTTCSYFLPDGKTILYASTHAASPDCPPPPDFSKGYTWALYKTYDIFFADTNGRSLRQITTTPGYDAEATVSPMGDKIVFTSARDGDLELYTMDIDGKNQRRLTYHVGYDGGAFFSWDGKKIVFRASSPKDSAEIKSYFELLNQGLIRPNKLEIFVIDTSGQNRRQVTNNGKANFAPFFHPNNKQIIFSSNLGDTERGRNFDLYLINEDGTGLTRITYCPDFDGFPVFTRDGKKIIFASNRNGKVRGETNVFIADWIYTP</sequence>
<reference evidence="3 4" key="1">
    <citation type="journal article" date="2011" name="ISME J.">
        <title>Community ecology of hot spring cyanobacterial mats: predominant populations and their functional potential.</title>
        <authorList>
            <person name="Klatt C.G."/>
            <person name="Wood J.M."/>
            <person name="Rusch D.B."/>
            <person name="Bateson M.M."/>
            <person name="Hamamura N."/>
            <person name="Heidelberg J.F."/>
            <person name="Grossman A.R."/>
            <person name="Bhaya D."/>
            <person name="Cohan F.M."/>
            <person name="Kuhl M."/>
            <person name="Bryant D.A."/>
            <person name="Ward D.M."/>
        </authorList>
    </citation>
    <scope>NUCLEOTIDE SEQUENCE [LARGE SCALE GENOMIC DNA]</scope>
    <source>
        <strain evidence="3">OS</strain>
    </source>
</reference>
<evidence type="ECO:0000256" key="1">
    <source>
        <dbReference type="ARBA" id="ARBA00009820"/>
    </source>
</evidence>
<dbReference type="InterPro" id="IPR011042">
    <property type="entry name" value="6-blade_b-propeller_TolB-like"/>
</dbReference>
<dbReference type="SUPFAM" id="SSF69304">
    <property type="entry name" value="Tricorn protease N-terminal domain"/>
    <property type="match status" value="1"/>
</dbReference>
<evidence type="ECO:0000313" key="4">
    <source>
        <dbReference type="Proteomes" id="UP000266389"/>
    </source>
</evidence>
<feature type="chain" id="PRO_5017260264" description="DUF5050 domain-containing protein" evidence="2">
    <location>
        <begin position="23"/>
        <end position="368"/>
    </location>
</feature>
<evidence type="ECO:0008006" key="5">
    <source>
        <dbReference type="Google" id="ProtNLM"/>
    </source>
</evidence>
<evidence type="ECO:0000256" key="2">
    <source>
        <dbReference type="SAM" id="SignalP"/>
    </source>
</evidence>
<comment type="caution">
    <text evidence="3">The sequence shown here is derived from an EMBL/GenBank/DDBJ whole genome shotgun (WGS) entry which is preliminary data.</text>
</comment>
<dbReference type="InterPro" id="IPR011659">
    <property type="entry name" value="WD40"/>
</dbReference>
<protein>
    <recommendedName>
        <fullName evidence="5">DUF5050 domain-containing protein</fullName>
    </recommendedName>
</protein>
<dbReference type="PANTHER" id="PTHR36842">
    <property type="entry name" value="PROTEIN TOLB HOMOLOG"/>
    <property type="match status" value="1"/>
</dbReference>
<evidence type="ECO:0000313" key="3">
    <source>
        <dbReference type="EMBL" id="RFM24423.1"/>
    </source>
</evidence>
<organism evidence="3 4">
    <name type="scientific">Candidatus Thermochlorobacter aerophilus</name>
    <dbReference type="NCBI Taxonomy" id="1868324"/>
    <lineage>
        <taxon>Bacteria</taxon>
        <taxon>Pseudomonadati</taxon>
        <taxon>Chlorobiota</taxon>
        <taxon>Chlorobiia</taxon>
        <taxon>Chlorobiales</taxon>
        <taxon>Candidatus Thermochlorobacteriaceae</taxon>
        <taxon>Candidatus Thermochlorobacter</taxon>
    </lineage>
</organism>
<dbReference type="Proteomes" id="UP000266389">
    <property type="component" value="Unassembled WGS sequence"/>
</dbReference>
<gene>
    <name evidence="3" type="ORF">D0433_05390</name>
</gene>
<dbReference type="PANTHER" id="PTHR36842:SF1">
    <property type="entry name" value="PROTEIN TOLB"/>
    <property type="match status" value="1"/>
</dbReference>